<protein>
    <submittedName>
        <fullName evidence="1">Uncharacterized protein</fullName>
    </submittedName>
</protein>
<accession>A0A6B0UIA7</accession>
<organism evidence="1">
    <name type="scientific">Ixodes ricinus</name>
    <name type="common">Common tick</name>
    <name type="synonym">Acarus ricinus</name>
    <dbReference type="NCBI Taxonomy" id="34613"/>
    <lineage>
        <taxon>Eukaryota</taxon>
        <taxon>Metazoa</taxon>
        <taxon>Ecdysozoa</taxon>
        <taxon>Arthropoda</taxon>
        <taxon>Chelicerata</taxon>
        <taxon>Arachnida</taxon>
        <taxon>Acari</taxon>
        <taxon>Parasitiformes</taxon>
        <taxon>Ixodida</taxon>
        <taxon>Ixodoidea</taxon>
        <taxon>Ixodidae</taxon>
        <taxon>Ixodinae</taxon>
        <taxon>Ixodes</taxon>
    </lineage>
</organism>
<evidence type="ECO:0000313" key="1">
    <source>
        <dbReference type="EMBL" id="MXU89476.1"/>
    </source>
</evidence>
<dbReference type="EMBL" id="GIFC01007393">
    <property type="protein sequence ID" value="MXU89476.1"/>
    <property type="molecule type" value="Transcribed_RNA"/>
</dbReference>
<dbReference type="AlphaFoldDB" id="A0A6B0UIA7"/>
<reference evidence="1" key="1">
    <citation type="submission" date="2019-12" db="EMBL/GenBank/DDBJ databases">
        <title>An insight into the sialome of adult female Ixodes ricinus ticks feeding for 6 days.</title>
        <authorList>
            <person name="Perner J."/>
            <person name="Ribeiro J.M.C."/>
        </authorList>
    </citation>
    <scope>NUCLEOTIDE SEQUENCE</scope>
    <source>
        <strain evidence="1">Semi-engorged</strain>
        <tissue evidence="1">Salivary glands</tissue>
    </source>
</reference>
<sequence length="108" mass="11186">MDSSNSASSAAASARAVWAACTSSSSSAIPRAFSNSMAENFSELSGALSSGGRGASSLASFVSKLLPNRSLRVVFLKKAVVKFPPSIATSPNILFWVAFLRMFSSTVS</sequence>
<name>A0A6B0UIA7_IXORI</name>
<proteinExistence type="predicted"/>